<organism evidence="2 3">
    <name type="scientific">Candidatus Synechococcus spongiarum 142</name>
    <dbReference type="NCBI Taxonomy" id="1608213"/>
    <lineage>
        <taxon>Bacteria</taxon>
        <taxon>Bacillati</taxon>
        <taxon>Cyanobacteriota</taxon>
        <taxon>Cyanophyceae</taxon>
        <taxon>Synechococcales</taxon>
        <taxon>Synechococcaceae</taxon>
        <taxon>Synechococcus</taxon>
    </lineage>
</organism>
<sequence length="145" mass="15369">MPVWLGLVLILLALTLVGVDLDVLLAALAAALVMVALTGLIPSMSLAAQIILFVLLGLLVFAALLIGNRNSQAGRGDVADDLGTAVVLSAEAQPERWRVRWRGQSWAAVNSDPTIPLALDEEVFVVACESTCLRVISKQSLLPED</sequence>
<dbReference type="AlphaFoldDB" id="A0A6N3XBH0"/>
<keyword evidence="1" id="KW-1133">Transmembrane helix</keyword>
<comment type="caution">
    <text evidence="2">The sequence shown here is derived from an EMBL/GenBank/DDBJ whole genome shotgun (WGS) entry which is preliminary data.</text>
</comment>
<dbReference type="Proteomes" id="UP000035054">
    <property type="component" value="Unassembled WGS sequence"/>
</dbReference>
<keyword evidence="1" id="KW-0812">Transmembrane</keyword>
<evidence type="ECO:0008006" key="4">
    <source>
        <dbReference type="Google" id="ProtNLM"/>
    </source>
</evidence>
<gene>
    <name evidence="2" type="ORF">TH68_04240</name>
</gene>
<accession>A0A6N3XBH0</accession>
<evidence type="ECO:0000313" key="2">
    <source>
        <dbReference type="EMBL" id="KKZ14738.1"/>
    </source>
</evidence>
<feature type="transmembrane region" description="Helical" evidence="1">
    <location>
        <begin position="47"/>
        <end position="66"/>
    </location>
</feature>
<reference evidence="2 3" key="1">
    <citation type="submission" date="2015-01" db="EMBL/GenBank/DDBJ databases">
        <title>Lifestyle Evolution in Cyanobacterial Symbionts of Sponges.</title>
        <authorList>
            <person name="Burgsdorf I."/>
            <person name="Slaby B.M."/>
            <person name="Handley K.M."/>
            <person name="Haber M."/>
            <person name="Blom J."/>
            <person name="Marshall C.W."/>
            <person name="Gilbert J.A."/>
            <person name="Hentschel U."/>
            <person name="Steindler L."/>
        </authorList>
    </citation>
    <scope>NUCLEOTIDE SEQUENCE [LARGE SCALE GENOMIC DNA]</scope>
    <source>
        <strain evidence="2">142</strain>
    </source>
</reference>
<evidence type="ECO:0000256" key="1">
    <source>
        <dbReference type="SAM" id="Phobius"/>
    </source>
</evidence>
<proteinExistence type="predicted"/>
<evidence type="ECO:0000313" key="3">
    <source>
        <dbReference type="Proteomes" id="UP000035054"/>
    </source>
</evidence>
<keyword evidence="1" id="KW-0472">Membrane</keyword>
<protein>
    <recommendedName>
        <fullName evidence="4">NfeD-like C-terminal domain-containing protein</fullName>
    </recommendedName>
</protein>
<name>A0A6N3XBH0_9SYNE</name>
<dbReference type="EMBL" id="JXUO01000140">
    <property type="protein sequence ID" value="KKZ14738.1"/>
    <property type="molecule type" value="Genomic_DNA"/>
</dbReference>